<keyword evidence="2" id="KW-1185">Reference proteome</keyword>
<name>A0ABN0Q0K9_ACILW</name>
<dbReference type="RefSeq" id="WP_004646866.1">
    <property type="nucleotide sequence ID" value="NZ_KI530561.1"/>
</dbReference>
<organism evidence="1 2">
    <name type="scientific">Acinetobacter lwoffii NCTC 5866 = CIP 64.10 = NIPH 512</name>
    <dbReference type="NCBI Taxonomy" id="981327"/>
    <lineage>
        <taxon>Bacteria</taxon>
        <taxon>Pseudomonadati</taxon>
        <taxon>Pseudomonadota</taxon>
        <taxon>Gammaproteobacteria</taxon>
        <taxon>Moraxellales</taxon>
        <taxon>Moraxellaceae</taxon>
        <taxon>Acinetobacter</taxon>
    </lineage>
</organism>
<proteinExistence type="predicted"/>
<evidence type="ECO:0000313" key="1">
    <source>
        <dbReference type="EMBL" id="ESJ96073.1"/>
    </source>
</evidence>
<protein>
    <recommendedName>
        <fullName evidence="3">Minor tail protein</fullName>
    </recommendedName>
</protein>
<evidence type="ECO:0008006" key="3">
    <source>
        <dbReference type="Google" id="ProtNLM"/>
    </source>
</evidence>
<comment type="caution">
    <text evidence="1">The sequence shown here is derived from an EMBL/GenBank/DDBJ whole genome shotgun (WGS) entry which is preliminary data.</text>
</comment>
<evidence type="ECO:0000313" key="2">
    <source>
        <dbReference type="Proteomes" id="UP000018465"/>
    </source>
</evidence>
<dbReference type="EMBL" id="AYHO01000002">
    <property type="protein sequence ID" value="ESJ96073.1"/>
    <property type="molecule type" value="Genomic_DNA"/>
</dbReference>
<gene>
    <name evidence="1" type="ORF">P800_00896</name>
</gene>
<dbReference type="Proteomes" id="UP000018465">
    <property type="component" value="Unassembled WGS sequence"/>
</dbReference>
<reference evidence="1 2" key="1">
    <citation type="submission" date="2013-10" db="EMBL/GenBank/DDBJ databases">
        <title>The Genome Sequence of Acinetobacter lwoffii NIPH 512.</title>
        <authorList>
            <consortium name="The Broad Institute Genomics Platform"/>
            <consortium name="The Broad Institute Genome Sequencing Center for Infectious Disease"/>
            <person name="Cerqueira G."/>
            <person name="Feldgarden M."/>
            <person name="Courvalin P."/>
            <person name="Grillot-Courvalin C."/>
            <person name="Clermont D."/>
            <person name="Rocha E."/>
            <person name="Yoon E.-J."/>
            <person name="Nemec A."/>
            <person name="Young S.K."/>
            <person name="Zeng Q."/>
            <person name="Gargeya S."/>
            <person name="Fitzgerald M."/>
            <person name="Abouelleil A."/>
            <person name="Alvarado L."/>
            <person name="Berlin A.M."/>
            <person name="Chapman S.B."/>
            <person name="Gainer-Dewar J."/>
            <person name="Goldberg J."/>
            <person name="Gnerre S."/>
            <person name="Griggs A."/>
            <person name="Gujja S."/>
            <person name="Hansen M."/>
            <person name="Howarth C."/>
            <person name="Imamovic A."/>
            <person name="Ireland A."/>
            <person name="Larimer J."/>
            <person name="McCowan C."/>
            <person name="Murphy C."/>
            <person name="Pearson M."/>
            <person name="Poon T.W."/>
            <person name="Priest M."/>
            <person name="Roberts A."/>
            <person name="Saif S."/>
            <person name="Shea T."/>
            <person name="Sykes S."/>
            <person name="Wortman J."/>
            <person name="Nusbaum C."/>
            <person name="Birren B."/>
        </authorList>
    </citation>
    <scope>NUCLEOTIDE SEQUENCE [LARGE SCALE GENOMIC DNA]</scope>
    <source>
        <strain evidence="1 2">NIPH 512</strain>
    </source>
</reference>
<sequence>MTGPKPYGLHVISGELTDKDLDRIASVTHRFLTFKDAAELQNLKQVYDLPDGGYFIIQDMGGIFRVIADKQVKHEVELVRDGLVKMFIPMFFSGVITRSMLRGGQKVALKLTEQCRSRLSKTLGFEVAKTQVLERFTIEAHHSFIEFSNMLSNSSALKTQYAGQNPGWYSGSMAKLMQFVGGYGRQDFENLPDTPVERVRFDLPEFLSKTLWSKYKSVRLPAYSGLPHSDGAFRFDYKWKKTHAVAFDNQNKPWLIEVSDKVWAMPLPIIPLTANPMFHEYVADKLGDEEILEVLETFGAMPSGECFPENREDFNAWVRAGVIIPVCDVADFHQKSSFYDACGWSFNTRGNNAYNTAYHYDETTGLIYSSTYKLNLALSSSEKYYGLDEVVLGRDLPKQDRETLTRYLSSFIGSIDNTSVRGQALLFKLRHVAHSEILNRADQSSTRAETEINYWDMYEAPAIATHSGNVNQVYGGYLFHPAPYKAQPQIKFPNYILDFCQSFDFTPLQPDWSVRCDTIMFAYYEGDNIKVVKYFYDGAQFYKNVDSNYENPMIVGRWYRNSTEGMSTLAGHFYITDMDERAELAPTVTQTTIEGRDAGYDSQPFFSFDNFFWRPGTLWRNRYYTHLTKTTVTSGTYKDVAVVIPMYQRNSSLYAVREGYRSKSYSESLQLYSVQDPYIYRYWTHDPIFAWRGGLEVMKGSPSPKEGDPVWVEIEIYGPSETNDFADDGPWIQGLPADYTWLVHPKSNEWLHSGGGGAPKVNTYATGYSIPPKEDGGRLYWDTTELVTVRLTRPDDKYFLPSPDEYGFTMYRDGCKVFMGQTIYANISEQDEQKAPGVRKIFGHTSLVDHQAAYHFIGVIHE</sequence>
<accession>A0ABN0Q0K9</accession>